<sequence length="111" mass="11292">MEMSRQASHLASRSYRGGIPDLVGGDDGGGGGAGVGAGAGAGAAAGGGVLGRLRHGGRGGGFRETEVGEEGEETRTAEEERKVGEEAEKGWSPPLASPQRFGWNEMGRPRE</sequence>
<feature type="region of interest" description="Disordered" evidence="1">
    <location>
        <begin position="1"/>
        <end position="111"/>
    </location>
</feature>
<reference evidence="2" key="2">
    <citation type="submission" date="2008-12" db="EMBL/GenBank/DDBJ databases">
        <title>Improved gene annotation of the rice (Oryza sativa) genomes.</title>
        <authorList>
            <person name="Wang J."/>
            <person name="Li R."/>
            <person name="Fan W."/>
            <person name="Huang Q."/>
            <person name="Zhang J."/>
            <person name="Zhou Y."/>
            <person name="Hu Y."/>
            <person name="Zi S."/>
            <person name="Li J."/>
            <person name="Ni P."/>
            <person name="Zheng H."/>
            <person name="Zhang Y."/>
            <person name="Zhao M."/>
            <person name="Hao Q."/>
            <person name="McDermott J."/>
            <person name="Samudrala R."/>
            <person name="Kristiansen K."/>
            <person name="Wong G.K.-S."/>
        </authorList>
    </citation>
    <scope>NUCLEOTIDE SEQUENCE</scope>
</reference>
<evidence type="ECO:0000256" key="1">
    <source>
        <dbReference type="SAM" id="MobiDB-lite"/>
    </source>
</evidence>
<reference evidence="2" key="1">
    <citation type="journal article" date="2005" name="PLoS Biol.">
        <title>The genomes of Oryza sativa: a history of duplications.</title>
        <authorList>
            <person name="Yu J."/>
            <person name="Wang J."/>
            <person name="Lin W."/>
            <person name="Li S."/>
            <person name="Li H."/>
            <person name="Zhou J."/>
            <person name="Ni P."/>
            <person name="Dong W."/>
            <person name="Hu S."/>
            <person name="Zeng C."/>
            <person name="Zhang J."/>
            <person name="Zhang Y."/>
            <person name="Li R."/>
            <person name="Xu Z."/>
            <person name="Li S."/>
            <person name="Li X."/>
            <person name="Zheng H."/>
            <person name="Cong L."/>
            <person name="Lin L."/>
            <person name="Yin J."/>
            <person name="Geng J."/>
            <person name="Li G."/>
            <person name="Shi J."/>
            <person name="Liu J."/>
            <person name="Lv H."/>
            <person name="Li J."/>
            <person name="Wang J."/>
            <person name="Deng Y."/>
            <person name="Ran L."/>
            <person name="Shi X."/>
            <person name="Wang X."/>
            <person name="Wu Q."/>
            <person name="Li C."/>
            <person name="Ren X."/>
            <person name="Wang J."/>
            <person name="Wang X."/>
            <person name="Li D."/>
            <person name="Liu D."/>
            <person name="Zhang X."/>
            <person name="Ji Z."/>
            <person name="Zhao W."/>
            <person name="Sun Y."/>
            <person name="Zhang Z."/>
            <person name="Bao J."/>
            <person name="Han Y."/>
            <person name="Dong L."/>
            <person name="Ji J."/>
            <person name="Chen P."/>
            <person name="Wu S."/>
            <person name="Liu J."/>
            <person name="Xiao Y."/>
            <person name="Bu D."/>
            <person name="Tan J."/>
            <person name="Yang L."/>
            <person name="Ye C."/>
            <person name="Zhang J."/>
            <person name="Xu J."/>
            <person name="Zhou Y."/>
            <person name="Yu Y."/>
            <person name="Zhang B."/>
            <person name="Zhuang S."/>
            <person name="Wei H."/>
            <person name="Liu B."/>
            <person name="Lei M."/>
            <person name="Yu H."/>
            <person name="Li Y."/>
            <person name="Xu H."/>
            <person name="Wei S."/>
            <person name="He X."/>
            <person name="Fang L."/>
            <person name="Zhang Z."/>
            <person name="Zhang Y."/>
            <person name="Huang X."/>
            <person name="Su Z."/>
            <person name="Tong W."/>
            <person name="Li J."/>
            <person name="Tong Z."/>
            <person name="Li S."/>
            <person name="Ye J."/>
            <person name="Wang L."/>
            <person name="Fang L."/>
            <person name="Lei T."/>
            <person name="Chen C."/>
            <person name="Chen H."/>
            <person name="Xu Z."/>
            <person name="Li H."/>
            <person name="Huang H."/>
            <person name="Zhang F."/>
            <person name="Xu H."/>
            <person name="Li N."/>
            <person name="Zhao C."/>
            <person name="Li S."/>
            <person name="Dong L."/>
            <person name="Huang Y."/>
            <person name="Li L."/>
            <person name="Xi Y."/>
            <person name="Qi Q."/>
            <person name="Li W."/>
            <person name="Zhang B."/>
            <person name="Hu W."/>
            <person name="Zhang Y."/>
            <person name="Tian X."/>
            <person name="Jiao Y."/>
            <person name="Liang X."/>
            <person name="Jin J."/>
            <person name="Gao L."/>
            <person name="Zheng W."/>
            <person name="Hao B."/>
            <person name="Liu S."/>
            <person name="Wang W."/>
            <person name="Yuan L."/>
            <person name="Cao M."/>
            <person name="McDermott J."/>
            <person name="Samudrala R."/>
            <person name="Wang J."/>
            <person name="Wong G.K."/>
            <person name="Yang H."/>
        </authorList>
    </citation>
    <scope>NUCLEOTIDE SEQUENCE [LARGE SCALE GENOMIC DNA]</scope>
</reference>
<feature type="compositionally biased region" description="Basic and acidic residues" evidence="1">
    <location>
        <begin position="73"/>
        <end position="89"/>
    </location>
</feature>
<gene>
    <name evidence="2" type="ORF">OsJ_13310</name>
</gene>
<dbReference type="EMBL" id="CM000140">
    <property type="protein sequence ID" value="EAZ29247.1"/>
    <property type="molecule type" value="Genomic_DNA"/>
</dbReference>
<proteinExistence type="predicted"/>
<feature type="compositionally biased region" description="Polar residues" evidence="1">
    <location>
        <begin position="1"/>
        <end position="11"/>
    </location>
</feature>
<evidence type="ECO:0000313" key="2">
    <source>
        <dbReference type="EMBL" id="EAZ29247.1"/>
    </source>
</evidence>
<accession>A3APK8</accession>
<feature type="compositionally biased region" description="Gly residues" evidence="1">
    <location>
        <begin position="25"/>
        <end position="50"/>
    </location>
</feature>
<protein>
    <submittedName>
        <fullName evidence="2">Uncharacterized protein</fullName>
    </submittedName>
</protein>
<dbReference type="AlphaFoldDB" id="A3APK8"/>
<dbReference type="Proteomes" id="UP000007752">
    <property type="component" value="Chromosome 3"/>
</dbReference>
<name>A3APK8_ORYSJ</name>
<organism evidence="2">
    <name type="scientific">Oryza sativa subsp. japonica</name>
    <name type="common">Rice</name>
    <dbReference type="NCBI Taxonomy" id="39947"/>
    <lineage>
        <taxon>Eukaryota</taxon>
        <taxon>Viridiplantae</taxon>
        <taxon>Streptophyta</taxon>
        <taxon>Embryophyta</taxon>
        <taxon>Tracheophyta</taxon>
        <taxon>Spermatophyta</taxon>
        <taxon>Magnoliopsida</taxon>
        <taxon>Liliopsida</taxon>
        <taxon>Poales</taxon>
        <taxon>Poaceae</taxon>
        <taxon>BOP clade</taxon>
        <taxon>Oryzoideae</taxon>
        <taxon>Oryzeae</taxon>
        <taxon>Oryzinae</taxon>
        <taxon>Oryza</taxon>
        <taxon>Oryza sativa</taxon>
    </lineage>
</organism>